<accession>A0AAD9LR85</accession>
<protein>
    <submittedName>
        <fullName evidence="1">Uncharacterized protein</fullName>
    </submittedName>
</protein>
<dbReference type="EMBL" id="JASMQC010000003">
    <property type="protein sequence ID" value="KAK1946598.1"/>
    <property type="molecule type" value="Genomic_DNA"/>
</dbReference>
<comment type="caution">
    <text evidence="1">The sequence shown here is derived from an EMBL/GenBank/DDBJ whole genome shotgun (WGS) entry which is preliminary data.</text>
</comment>
<reference evidence="1" key="1">
    <citation type="submission" date="2023-08" db="EMBL/GenBank/DDBJ databases">
        <title>Reference Genome Resource for the Citrus Pathogen Phytophthora citrophthora.</title>
        <authorList>
            <person name="Moller H."/>
            <person name="Coetzee B."/>
            <person name="Rose L.J."/>
            <person name="Van Niekerk J.M."/>
        </authorList>
    </citation>
    <scope>NUCLEOTIDE SEQUENCE</scope>
    <source>
        <strain evidence="1">STE-U-9442</strain>
    </source>
</reference>
<dbReference type="AlphaFoldDB" id="A0AAD9LR85"/>
<gene>
    <name evidence="1" type="ORF">P3T76_002150</name>
</gene>
<sequence>MAAYKRAVSILGEEKVKQIRQEWDTLGRKPRRQRVEAVRRRCASTFTVRPVGASDKSSSSRKTNFRQVNIHTLFNFPSKDKSFLSLHYIRAIIPVGGSRIARLRKILENGIESLHTRRIKQAPWHAFTEEDVAHFKDHLPNRMDSRALTGTRASISLKPSLTWKIVHSRYVEDTTRLNTNTRTLSYSRFVQYVRYYFPGVRLKRTAEDLCDCCVRLDILLLQSDISDEEREAVLLEKVQCSYS</sequence>
<dbReference type="Proteomes" id="UP001259832">
    <property type="component" value="Unassembled WGS sequence"/>
</dbReference>
<keyword evidence="2" id="KW-1185">Reference proteome</keyword>
<organism evidence="1 2">
    <name type="scientific">Phytophthora citrophthora</name>
    <dbReference type="NCBI Taxonomy" id="4793"/>
    <lineage>
        <taxon>Eukaryota</taxon>
        <taxon>Sar</taxon>
        <taxon>Stramenopiles</taxon>
        <taxon>Oomycota</taxon>
        <taxon>Peronosporomycetes</taxon>
        <taxon>Peronosporales</taxon>
        <taxon>Peronosporaceae</taxon>
        <taxon>Phytophthora</taxon>
    </lineage>
</organism>
<evidence type="ECO:0000313" key="1">
    <source>
        <dbReference type="EMBL" id="KAK1946598.1"/>
    </source>
</evidence>
<name>A0AAD9LR85_9STRA</name>
<evidence type="ECO:0000313" key="2">
    <source>
        <dbReference type="Proteomes" id="UP001259832"/>
    </source>
</evidence>
<proteinExistence type="predicted"/>